<comment type="caution">
    <text evidence="9">The sequence shown here is derived from an EMBL/GenBank/DDBJ whole genome shotgun (WGS) entry which is preliminary data.</text>
</comment>
<keyword evidence="3" id="KW-0970">Cilium biogenesis/degradation</keyword>
<proteinExistence type="predicted"/>
<keyword evidence="2" id="KW-0963">Cytoplasm</keyword>
<evidence type="ECO:0000256" key="4">
    <source>
        <dbReference type="ARBA" id="ARBA00023069"/>
    </source>
</evidence>
<organism evidence="9 10">
    <name type="scientific">Tautonia sociabilis</name>
    <dbReference type="NCBI Taxonomy" id="2080755"/>
    <lineage>
        <taxon>Bacteria</taxon>
        <taxon>Pseudomonadati</taxon>
        <taxon>Planctomycetota</taxon>
        <taxon>Planctomycetia</taxon>
        <taxon>Isosphaerales</taxon>
        <taxon>Isosphaeraceae</taxon>
        <taxon>Tautonia</taxon>
    </lineage>
</organism>
<evidence type="ECO:0000256" key="5">
    <source>
        <dbReference type="ARBA" id="ARBA00023212"/>
    </source>
</evidence>
<evidence type="ECO:0000256" key="7">
    <source>
        <dbReference type="SAM" id="MobiDB-lite"/>
    </source>
</evidence>
<evidence type="ECO:0000256" key="8">
    <source>
        <dbReference type="SAM" id="SignalP"/>
    </source>
</evidence>
<dbReference type="InterPro" id="IPR012348">
    <property type="entry name" value="RNR-like"/>
</dbReference>
<keyword evidence="8" id="KW-0732">Signal</keyword>
<evidence type="ECO:0008006" key="11">
    <source>
        <dbReference type="Google" id="ProtNLM"/>
    </source>
</evidence>
<gene>
    <name evidence="9" type="ORF">TsocGM_09500</name>
</gene>
<dbReference type="RefSeq" id="WP_126725072.1">
    <property type="nucleotide sequence ID" value="NZ_RYZH01000015.1"/>
</dbReference>
<dbReference type="PANTHER" id="PTHR21442">
    <property type="entry name" value="CILIA- AND FLAGELLA-ASSOCIATED PROTEIN 206"/>
    <property type="match status" value="1"/>
</dbReference>
<dbReference type="GO" id="GO:0030030">
    <property type="term" value="P:cell projection organization"/>
    <property type="evidence" value="ECO:0007669"/>
    <property type="project" value="UniProtKB-KW"/>
</dbReference>
<name>A0A432MKK9_9BACT</name>
<reference evidence="9 10" key="1">
    <citation type="submission" date="2018-12" db="EMBL/GenBank/DDBJ databases">
        <authorList>
            <person name="Toschakov S.V."/>
        </authorList>
    </citation>
    <scope>NUCLEOTIDE SEQUENCE [LARGE SCALE GENOMIC DNA]</scope>
    <source>
        <strain evidence="9 10">GM2012</strain>
    </source>
</reference>
<evidence type="ECO:0000313" key="9">
    <source>
        <dbReference type="EMBL" id="RUL87952.1"/>
    </source>
</evidence>
<feature type="signal peptide" evidence="8">
    <location>
        <begin position="1"/>
        <end position="26"/>
    </location>
</feature>
<evidence type="ECO:0000313" key="10">
    <source>
        <dbReference type="Proteomes" id="UP000280296"/>
    </source>
</evidence>
<dbReference type="OrthoDB" id="272239at2"/>
<keyword evidence="5" id="KW-0206">Cytoskeleton</keyword>
<accession>A0A432MKK9</accession>
<evidence type="ECO:0000256" key="2">
    <source>
        <dbReference type="ARBA" id="ARBA00022490"/>
    </source>
</evidence>
<feature type="chain" id="PRO_5019021980" description="YHS domain-containing protein" evidence="8">
    <location>
        <begin position="27"/>
        <end position="313"/>
    </location>
</feature>
<dbReference type="GO" id="GO:0016491">
    <property type="term" value="F:oxidoreductase activity"/>
    <property type="evidence" value="ECO:0007669"/>
    <property type="project" value="InterPro"/>
</dbReference>
<dbReference type="Gene3D" id="1.10.620.20">
    <property type="entry name" value="Ribonucleotide Reductase, subunit A"/>
    <property type="match status" value="1"/>
</dbReference>
<evidence type="ECO:0000256" key="1">
    <source>
        <dbReference type="ARBA" id="ARBA00004430"/>
    </source>
</evidence>
<dbReference type="Proteomes" id="UP000280296">
    <property type="component" value="Unassembled WGS sequence"/>
</dbReference>
<keyword evidence="10" id="KW-1185">Reference proteome</keyword>
<keyword evidence="6" id="KW-0966">Cell projection</keyword>
<protein>
    <recommendedName>
        <fullName evidence="11">YHS domain-containing protein</fullName>
    </recommendedName>
</protein>
<keyword evidence="4" id="KW-0969">Cilium</keyword>
<feature type="region of interest" description="Disordered" evidence="7">
    <location>
        <begin position="203"/>
        <end position="232"/>
    </location>
</feature>
<dbReference type="PANTHER" id="PTHR21442:SF0">
    <property type="entry name" value="CILIA- AND FLAGELLA-ASSOCIATED PROTEIN 206"/>
    <property type="match status" value="1"/>
</dbReference>
<dbReference type="EMBL" id="RYZH01000015">
    <property type="protein sequence ID" value="RUL87952.1"/>
    <property type="molecule type" value="Genomic_DNA"/>
</dbReference>
<dbReference type="InterPro" id="IPR021897">
    <property type="entry name" value="FAP206"/>
</dbReference>
<sequence length="313" mass="34907">MRASTSRFSAALLAAASLVASSPAWAQSGTRQPSRPAQPSQERSYPLALRGYCPVCLVNMKRWVPGSPEHEVIYDGHVYRFPGEEQKRMFEADPAKYTPALHGDCIVCYADMGRRVPGELNFGQFHRGRLFFFPSDRERQKFRSDPATYADADLAFGGNCAVCRIEMRQEVPGKPEYAVHYRGLRYLFPGPEQRAMFLADPEKYADRPPEGSGPAGDRRSSTGGPSESRVVSVRGRTSCAGCEFGVKPLEDPDVLGLAVVAGDEIYVVEGAHERYPELYEDRFAGRRVQLRGVALKQDRNVTWVRPSEVRIMP</sequence>
<comment type="subcellular location">
    <subcellularLocation>
        <location evidence="1">Cytoplasm</location>
        <location evidence="1">Cytoskeleton</location>
        <location evidence="1">Cilium axoneme</location>
    </subcellularLocation>
</comment>
<reference evidence="9 10" key="2">
    <citation type="submission" date="2019-01" db="EMBL/GenBank/DDBJ databases">
        <title>Tautonia sociabilis, a novel thermotolerant planctomycete of Isosphaeraceae family, isolated from a 4000 m deep subterranean habitat.</title>
        <authorList>
            <person name="Kovaleva O.L."/>
            <person name="Elcheninov A.G."/>
            <person name="Van Heerden E."/>
            <person name="Toshchakov S.V."/>
            <person name="Novikov A."/>
            <person name="Bonch-Osmolovskaya E.A."/>
            <person name="Kublanov I.V."/>
        </authorList>
    </citation>
    <scope>NUCLEOTIDE SEQUENCE [LARGE SCALE GENOMIC DNA]</scope>
    <source>
        <strain evidence="9 10">GM2012</strain>
    </source>
</reference>
<evidence type="ECO:0000256" key="3">
    <source>
        <dbReference type="ARBA" id="ARBA00022794"/>
    </source>
</evidence>
<evidence type="ECO:0000256" key="6">
    <source>
        <dbReference type="ARBA" id="ARBA00023273"/>
    </source>
</evidence>
<dbReference type="AlphaFoldDB" id="A0A432MKK9"/>